<dbReference type="Proteomes" id="UP000009011">
    <property type="component" value="Chromosome"/>
</dbReference>
<accession>I6ZSU0</accession>
<name>I6ZSU0_MELRP</name>
<dbReference type="EMBL" id="CP003557">
    <property type="protein sequence ID" value="AFN75109.1"/>
    <property type="molecule type" value="Genomic_DNA"/>
</dbReference>
<keyword evidence="5" id="KW-1185">Reference proteome</keyword>
<dbReference type="GO" id="GO:0005829">
    <property type="term" value="C:cytosol"/>
    <property type="evidence" value="ECO:0007669"/>
    <property type="project" value="TreeGrafter"/>
</dbReference>
<dbReference type="InterPro" id="IPR029056">
    <property type="entry name" value="Ribokinase-like"/>
</dbReference>
<keyword evidence="4" id="KW-0548">Nucleotidyltransferase</keyword>
<dbReference type="SUPFAM" id="SSF53613">
    <property type="entry name" value="Ribokinase-like"/>
    <property type="match status" value="1"/>
</dbReference>
<evidence type="ECO:0000256" key="2">
    <source>
        <dbReference type="ARBA" id="ARBA00022777"/>
    </source>
</evidence>
<dbReference type="PATRIC" id="fig|1191523.3.peg.1987"/>
<proteinExistence type="predicted"/>
<dbReference type="Gene3D" id="3.40.1190.20">
    <property type="match status" value="1"/>
</dbReference>
<sequence length="332" mass="36682">MLNISHKELLSLKEKFKNKRIAVIGDMMLDSYYKGKVSRISPEAPVPVVEVDNEFSRFGGALNVAYNILTLGGTPLPIGIIGDDSEGKLLKKLMRDTGISDEAIFTDKSRPTTSKTRVIAHSQQVVRIDKESTAPLSKSIEKKIIDYIKNDFSNIDAIILQDYNKGVLTQNLIREVIKKANEENKIITVDPKFNNFFEYKNVTVFKPNRKETEDALSMKLRSDDDISIAGEKLLHNLNARYILLTLGEAGIALFEKGKPEKRVPTKARKVADVSGAGDTVISTITIALAAGIDIYNAAYLANYAGGIVCQEVGIVPINIDDLINAVKEELKK</sequence>
<evidence type="ECO:0000313" key="4">
    <source>
        <dbReference type="EMBL" id="AFN75109.1"/>
    </source>
</evidence>
<dbReference type="eggNOG" id="COG2870">
    <property type="taxonomic scope" value="Bacteria"/>
</dbReference>
<feature type="domain" description="Carbohydrate kinase PfkB" evidence="3">
    <location>
        <begin position="19"/>
        <end position="313"/>
    </location>
</feature>
<dbReference type="GO" id="GO:0033786">
    <property type="term" value="F:heptose-1-phosphate adenylyltransferase activity"/>
    <property type="evidence" value="ECO:0007669"/>
    <property type="project" value="TreeGrafter"/>
</dbReference>
<keyword evidence="2 4" id="KW-0418">Kinase</keyword>
<dbReference type="Pfam" id="PF00294">
    <property type="entry name" value="PfkB"/>
    <property type="match status" value="1"/>
</dbReference>
<organism evidence="4 5">
    <name type="scientific">Melioribacter roseus (strain DSM 23840 / JCM 17771 / VKM B-2668 / P3M-2)</name>
    <dbReference type="NCBI Taxonomy" id="1191523"/>
    <lineage>
        <taxon>Bacteria</taxon>
        <taxon>Pseudomonadati</taxon>
        <taxon>Ignavibacteriota</taxon>
        <taxon>Ignavibacteria</taxon>
        <taxon>Ignavibacteriales</taxon>
        <taxon>Melioribacteraceae</taxon>
        <taxon>Melioribacter</taxon>
    </lineage>
</organism>
<evidence type="ECO:0000256" key="1">
    <source>
        <dbReference type="ARBA" id="ARBA00022679"/>
    </source>
</evidence>
<dbReference type="STRING" id="1191523.MROS_1876"/>
<dbReference type="InterPro" id="IPR011611">
    <property type="entry name" value="PfkB_dom"/>
</dbReference>
<dbReference type="KEGG" id="mro:MROS_1876"/>
<dbReference type="AlphaFoldDB" id="I6ZSU0"/>
<dbReference type="HOGENOM" id="CLU_021150_0_1_10"/>
<dbReference type="OrthoDB" id="9802794at2"/>
<dbReference type="InterPro" id="IPR011913">
    <property type="entry name" value="RfaE_dom_I"/>
</dbReference>
<gene>
    <name evidence="4" type="ordered locus">MROS_1876</name>
</gene>
<keyword evidence="1 4" id="KW-0808">Transferase</keyword>
<dbReference type="RefSeq" id="WP_014856541.1">
    <property type="nucleotide sequence ID" value="NC_018178.1"/>
</dbReference>
<dbReference type="GO" id="GO:0033785">
    <property type="term" value="F:heptose 7-phosphate kinase activity"/>
    <property type="evidence" value="ECO:0007669"/>
    <property type="project" value="TreeGrafter"/>
</dbReference>
<dbReference type="InterPro" id="IPR002173">
    <property type="entry name" value="Carboh/pur_kinase_PfkB_CS"/>
</dbReference>
<evidence type="ECO:0000313" key="5">
    <source>
        <dbReference type="Proteomes" id="UP000009011"/>
    </source>
</evidence>
<dbReference type="CDD" id="cd01172">
    <property type="entry name" value="RfaE_like"/>
    <property type="match status" value="1"/>
</dbReference>
<reference evidence="4 5" key="1">
    <citation type="journal article" date="2013" name="PLoS ONE">
        <title>Genomic analysis of Melioribacter roseus, facultatively anaerobic organotrophic bacterium representing a novel deep lineage within Bacteriodetes/Chlorobi group.</title>
        <authorList>
            <person name="Kadnikov V.V."/>
            <person name="Mardanov A.V."/>
            <person name="Podosokorskaya O.A."/>
            <person name="Gavrilov S.N."/>
            <person name="Kublanov I.V."/>
            <person name="Beletsky A.V."/>
            <person name="Bonch-Osmolovskaya E.A."/>
            <person name="Ravin N.V."/>
        </authorList>
    </citation>
    <scope>NUCLEOTIDE SEQUENCE [LARGE SCALE GENOMIC DNA]</scope>
    <source>
        <strain evidence="5">JCM 17771 / P3M-2</strain>
    </source>
</reference>
<dbReference type="GO" id="GO:0016773">
    <property type="term" value="F:phosphotransferase activity, alcohol group as acceptor"/>
    <property type="evidence" value="ECO:0007669"/>
    <property type="project" value="InterPro"/>
</dbReference>
<evidence type="ECO:0000259" key="3">
    <source>
        <dbReference type="Pfam" id="PF00294"/>
    </source>
</evidence>
<dbReference type="NCBIfam" id="TIGR02198">
    <property type="entry name" value="rfaE_dom_I"/>
    <property type="match status" value="1"/>
</dbReference>
<dbReference type="PANTHER" id="PTHR46969:SF1">
    <property type="entry name" value="BIFUNCTIONAL PROTEIN HLDE"/>
    <property type="match status" value="1"/>
</dbReference>
<dbReference type="PANTHER" id="PTHR46969">
    <property type="entry name" value="BIFUNCTIONAL PROTEIN HLDE"/>
    <property type="match status" value="1"/>
</dbReference>
<dbReference type="PROSITE" id="PS00583">
    <property type="entry name" value="PFKB_KINASES_1"/>
    <property type="match status" value="1"/>
</dbReference>
<protein>
    <submittedName>
        <fullName evidence="4">Bifunctional sugar kinase/adenylyltransferase</fullName>
    </submittedName>
</protein>